<dbReference type="PANTHER" id="PTHR11260:SF474">
    <property type="entry name" value="GLUTATHIONE TRANSFERASE"/>
    <property type="match status" value="1"/>
</dbReference>
<feature type="domain" description="GST C-terminal" evidence="7">
    <location>
        <begin position="91"/>
        <end position="212"/>
    </location>
</feature>
<dbReference type="InterPro" id="IPR045073">
    <property type="entry name" value="Omega/Tau-like"/>
</dbReference>
<dbReference type="GO" id="GO:0005737">
    <property type="term" value="C:cytoplasm"/>
    <property type="evidence" value="ECO:0007669"/>
    <property type="project" value="TreeGrafter"/>
</dbReference>
<evidence type="ECO:0000256" key="3">
    <source>
        <dbReference type="ARBA" id="ARBA00022679"/>
    </source>
</evidence>
<dbReference type="Pfam" id="PF00043">
    <property type="entry name" value="GST_C"/>
    <property type="match status" value="1"/>
</dbReference>
<name>A0AAD8IR85_9APIA</name>
<dbReference type="SFLD" id="SFLDG00358">
    <property type="entry name" value="Main_(cytGST)"/>
    <property type="match status" value="1"/>
</dbReference>
<dbReference type="SUPFAM" id="SSF47616">
    <property type="entry name" value="GST C-terminal domain-like"/>
    <property type="match status" value="1"/>
</dbReference>
<dbReference type="InterPro" id="IPR036282">
    <property type="entry name" value="Glutathione-S-Trfase_C_sf"/>
</dbReference>
<evidence type="ECO:0000259" key="6">
    <source>
        <dbReference type="PROSITE" id="PS50404"/>
    </source>
</evidence>
<reference evidence="8" key="2">
    <citation type="submission" date="2023-05" db="EMBL/GenBank/DDBJ databases">
        <authorList>
            <person name="Schelkunov M.I."/>
        </authorList>
    </citation>
    <scope>NUCLEOTIDE SEQUENCE</scope>
    <source>
        <strain evidence="8">Hsosn_3</strain>
        <tissue evidence="8">Leaf</tissue>
    </source>
</reference>
<dbReference type="GO" id="GO:0006749">
    <property type="term" value="P:glutathione metabolic process"/>
    <property type="evidence" value="ECO:0007669"/>
    <property type="project" value="InterPro"/>
</dbReference>
<dbReference type="PROSITE" id="PS50405">
    <property type="entry name" value="GST_CTER"/>
    <property type="match status" value="1"/>
</dbReference>
<evidence type="ECO:0000256" key="5">
    <source>
        <dbReference type="ARBA" id="ARBA00071370"/>
    </source>
</evidence>
<dbReference type="InterPro" id="IPR045074">
    <property type="entry name" value="GST_C_Tau"/>
</dbReference>
<dbReference type="Gene3D" id="3.40.30.10">
    <property type="entry name" value="Glutaredoxin"/>
    <property type="match status" value="1"/>
</dbReference>
<keyword evidence="9" id="KW-1185">Reference proteome</keyword>
<keyword evidence="3 8" id="KW-0808">Transferase</keyword>
<reference evidence="8" key="1">
    <citation type="submission" date="2023-02" db="EMBL/GenBank/DDBJ databases">
        <title>Genome of toxic invasive species Heracleum sosnowskyi carries increased number of genes despite the absence of recent whole-genome duplications.</title>
        <authorList>
            <person name="Schelkunov M."/>
            <person name="Shtratnikova V."/>
            <person name="Makarenko M."/>
            <person name="Klepikova A."/>
            <person name="Omelchenko D."/>
            <person name="Novikova G."/>
            <person name="Obukhova E."/>
            <person name="Bogdanov V."/>
            <person name="Penin A."/>
            <person name="Logacheva M."/>
        </authorList>
    </citation>
    <scope>NUCLEOTIDE SEQUENCE</scope>
    <source>
        <strain evidence="8">Hsosn_3</strain>
        <tissue evidence="8">Leaf</tissue>
    </source>
</reference>
<dbReference type="SFLD" id="SFLDS00019">
    <property type="entry name" value="Glutathione_Transferase_(cytos"/>
    <property type="match status" value="1"/>
</dbReference>
<dbReference type="CDD" id="cd03058">
    <property type="entry name" value="GST_N_Tau"/>
    <property type="match status" value="1"/>
</dbReference>
<dbReference type="SFLD" id="SFLDG01152">
    <property type="entry name" value="Main.3:_Omega-_and_Tau-like"/>
    <property type="match status" value="1"/>
</dbReference>
<dbReference type="GO" id="GO:0004364">
    <property type="term" value="F:glutathione transferase activity"/>
    <property type="evidence" value="ECO:0007669"/>
    <property type="project" value="UniProtKB-EC"/>
</dbReference>
<dbReference type="FunFam" id="3.40.30.10:FF:000014">
    <property type="entry name" value="Tau class glutathione S-transferase"/>
    <property type="match status" value="1"/>
</dbReference>
<evidence type="ECO:0000256" key="1">
    <source>
        <dbReference type="ARBA" id="ARBA00009929"/>
    </source>
</evidence>
<comment type="similarity">
    <text evidence="1">Belongs to the GST superfamily. HSP26 family.</text>
</comment>
<dbReference type="PANTHER" id="PTHR11260">
    <property type="entry name" value="GLUTATHIONE S-TRANSFERASE, GST, SUPERFAMILY, GST DOMAIN CONTAINING"/>
    <property type="match status" value="1"/>
</dbReference>
<evidence type="ECO:0000313" key="8">
    <source>
        <dbReference type="EMBL" id="KAK1390654.1"/>
    </source>
</evidence>
<dbReference type="EC" id="2.5.1.18" evidence="2"/>
<evidence type="ECO:0000259" key="7">
    <source>
        <dbReference type="PROSITE" id="PS50405"/>
    </source>
</evidence>
<dbReference type="InterPro" id="IPR010987">
    <property type="entry name" value="Glutathione-S-Trfase_C-like"/>
</dbReference>
<dbReference type="FunFam" id="1.20.1050.10:FF:000012">
    <property type="entry name" value="Tau class glutathione S-transferase"/>
    <property type="match status" value="1"/>
</dbReference>
<dbReference type="CDD" id="cd03185">
    <property type="entry name" value="GST_C_Tau"/>
    <property type="match status" value="1"/>
</dbReference>
<dbReference type="EMBL" id="JAUIZM010000004">
    <property type="protein sequence ID" value="KAK1390654.1"/>
    <property type="molecule type" value="Genomic_DNA"/>
</dbReference>
<sequence length="224" mass="25796">MDNSEELKLLGFWVSPLVTRVEWALMLKGITDYEYVDEDVTINKSSLLLQLNPIHKKVPVLVHKGKAIIESLVIVEYIDETWINHPLLPEDPYEKARIRSFAIFAEKLIYDSYTAMASQGEAQEKLVESIIEAFEKIEEEIKGKTFFGGESLGFLDIALGWISLWLPAWEELGSMKILHPIKFPGIALWVQNFTSQPVIKEKLPSKERIVKFYQERRLVRMGTS</sequence>
<dbReference type="SUPFAM" id="SSF52833">
    <property type="entry name" value="Thioredoxin-like"/>
    <property type="match status" value="1"/>
</dbReference>
<evidence type="ECO:0000256" key="4">
    <source>
        <dbReference type="ARBA" id="ARBA00047960"/>
    </source>
</evidence>
<feature type="domain" description="GST N-terminal" evidence="6">
    <location>
        <begin position="5"/>
        <end position="86"/>
    </location>
</feature>
<evidence type="ECO:0000256" key="2">
    <source>
        <dbReference type="ARBA" id="ARBA00012452"/>
    </source>
</evidence>
<dbReference type="InterPro" id="IPR040079">
    <property type="entry name" value="Glutathione_S-Trfase"/>
</dbReference>
<dbReference type="Proteomes" id="UP001237642">
    <property type="component" value="Unassembled WGS sequence"/>
</dbReference>
<dbReference type="InterPro" id="IPR004046">
    <property type="entry name" value="GST_C"/>
</dbReference>
<organism evidence="8 9">
    <name type="scientific">Heracleum sosnowskyi</name>
    <dbReference type="NCBI Taxonomy" id="360622"/>
    <lineage>
        <taxon>Eukaryota</taxon>
        <taxon>Viridiplantae</taxon>
        <taxon>Streptophyta</taxon>
        <taxon>Embryophyta</taxon>
        <taxon>Tracheophyta</taxon>
        <taxon>Spermatophyta</taxon>
        <taxon>Magnoliopsida</taxon>
        <taxon>eudicotyledons</taxon>
        <taxon>Gunneridae</taxon>
        <taxon>Pentapetalae</taxon>
        <taxon>asterids</taxon>
        <taxon>campanulids</taxon>
        <taxon>Apiales</taxon>
        <taxon>Apiaceae</taxon>
        <taxon>Apioideae</taxon>
        <taxon>apioid superclade</taxon>
        <taxon>Tordylieae</taxon>
        <taxon>Tordyliinae</taxon>
        <taxon>Heracleum</taxon>
    </lineage>
</organism>
<dbReference type="InterPro" id="IPR004045">
    <property type="entry name" value="Glutathione_S-Trfase_N"/>
</dbReference>
<dbReference type="PROSITE" id="PS50404">
    <property type="entry name" value="GST_NTER"/>
    <property type="match status" value="1"/>
</dbReference>
<dbReference type="Gene3D" id="1.20.1050.10">
    <property type="match status" value="1"/>
</dbReference>
<dbReference type="InterPro" id="IPR036249">
    <property type="entry name" value="Thioredoxin-like_sf"/>
</dbReference>
<accession>A0AAD8IR85</accession>
<comment type="caution">
    <text evidence="8">The sequence shown here is derived from an EMBL/GenBank/DDBJ whole genome shotgun (WGS) entry which is preliminary data.</text>
</comment>
<dbReference type="Pfam" id="PF02798">
    <property type="entry name" value="GST_N"/>
    <property type="match status" value="1"/>
</dbReference>
<gene>
    <name evidence="8" type="ORF">POM88_018832</name>
</gene>
<comment type="catalytic activity">
    <reaction evidence="4">
        <text>RX + glutathione = an S-substituted glutathione + a halide anion + H(+)</text>
        <dbReference type="Rhea" id="RHEA:16437"/>
        <dbReference type="ChEBI" id="CHEBI:15378"/>
        <dbReference type="ChEBI" id="CHEBI:16042"/>
        <dbReference type="ChEBI" id="CHEBI:17792"/>
        <dbReference type="ChEBI" id="CHEBI:57925"/>
        <dbReference type="ChEBI" id="CHEBI:90779"/>
        <dbReference type="EC" id="2.5.1.18"/>
    </reaction>
</comment>
<proteinExistence type="inferred from homology"/>
<evidence type="ECO:0000313" key="9">
    <source>
        <dbReference type="Proteomes" id="UP001237642"/>
    </source>
</evidence>
<dbReference type="AlphaFoldDB" id="A0AAD8IR85"/>
<protein>
    <recommendedName>
        <fullName evidence="5">Probable glutathione S-transferase</fullName>
        <ecNumber evidence="2">2.5.1.18</ecNumber>
    </recommendedName>
</protein>